<proteinExistence type="predicted"/>
<comment type="caution">
    <text evidence="1">The sequence shown here is derived from an EMBL/GenBank/DDBJ whole genome shotgun (WGS) entry which is preliminary data.</text>
</comment>
<name>A0ACC0D1I2_9PEZI</name>
<gene>
    <name evidence="1" type="ORF">F4821DRAFT_238021</name>
</gene>
<dbReference type="EMBL" id="MU394314">
    <property type="protein sequence ID" value="KAI6086566.1"/>
    <property type="molecule type" value="Genomic_DNA"/>
</dbReference>
<sequence>MAGRRSDSGVMSIFSFFGRGGGVSISARGLVSILLCTYLPTYLFIHGASLVSDVYFILRIVIPGCDLCRIGKVF</sequence>
<organism evidence="1 2">
    <name type="scientific">Hypoxylon rubiginosum</name>
    <dbReference type="NCBI Taxonomy" id="110542"/>
    <lineage>
        <taxon>Eukaryota</taxon>
        <taxon>Fungi</taxon>
        <taxon>Dikarya</taxon>
        <taxon>Ascomycota</taxon>
        <taxon>Pezizomycotina</taxon>
        <taxon>Sordariomycetes</taxon>
        <taxon>Xylariomycetidae</taxon>
        <taxon>Xylariales</taxon>
        <taxon>Hypoxylaceae</taxon>
        <taxon>Hypoxylon</taxon>
    </lineage>
</organism>
<reference evidence="1 2" key="1">
    <citation type="journal article" date="2022" name="New Phytol.">
        <title>Ecological generalism drives hyperdiversity of secondary metabolite gene clusters in xylarialean endophytes.</title>
        <authorList>
            <person name="Franco M.E.E."/>
            <person name="Wisecaver J.H."/>
            <person name="Arnold A.E."/>
            <person name="Ju Y.M."/>
            <person name="Slot J.C."/>
            <person name="Ahrendt S."/>
            <person name="Moore L.P."/>
            <person name="Eastman K.E."/>
            <person name="Scott K."/>
            <person name="Konkel Z."/>
            <person name="Mondo S.J."/>
            <person name="Kuo A."/>
            <person name="Hayes R.D."/>
            <person name="Haridas S."/>
            <person name="Andreopoulos B."/>
            <person name="Riley R."/>
            <person name="LaButti K."/>
            <person name="Pangilinan J."/>
            <person name="Lipzen A."/>
            <person name="Amirebrahimi M."/>
            <person name="Yan J."/>
            <person name="Adam C."/>
            <person name="Keymanesh K."/>
            <person name="Ng V."/>
            <person name="Louie K."/>
            <person name="Northen T."/>
            <person name="Drula E."/>
            <person name="Henrissat B."/>
            <person name="Hsieh H.M."/>
            <person name="Youens-Clark K."/>
            <person name="Lutzoni F."/>
            <person name="Miadlikowska J."/>
            <person name="Eastwood D.C."/>
            <person name="Hamelin R.C."/>
            <person name="Grigoriev I.V."/>
            <person name="U'Ren J.M."/>
        </authorList>
    </citation>
    <scope>NUCLEOTIDE SEQUENCE [LARGE SCALE GENOMIC DNA]</scope>
    <source>
        <strain evidence="1 2">ER1909</strain>
    </source>
</reference>
<dbReference type="Proteomes" id="UP001497680">
    <property type="component" value="Unassembled WGS sequence"/>
</dbReference>
<evidence type="ECO:0000313" key="1">
    <source>
        <dbReference type="EMBL" id="KAI6086566.1"/>
    </source>
</evidence>
<accession>A0ACC0D1I2</accession>
<keyword evidence="2" id="KW-1185">Reference proteome</keyword>
<protein>
    <submittedName>
        <fullName evidence="1">Uncharacterized protein</fullName>
    </submittedName>
</protein>
<evidence type="ECO:0000313" key="2">
    <source>
        <dbReference type="Proteomes" id="UP001497680"/>
    </source>
</evidence>